<evidence type="ECO:0000259" key="8">
    <source>
        <dbReference type="Pfam" id="PF18296"/>
    </source>
</evidence>
<protein>
    <recommendedName>
        <fullName evidence="3">Mediator of RNA polymerase II transcription subunit 13</fullName>
    </recommendedName>
</protein>
<dbReference type="GO" id="GO:0016592">
    <property type="term" value="C:mediator complex"/>
    <property type="evidence" value="ECO:0007669"/>
    <property type="project" value="TreeGrafter"/>
</dbReference>
<comment type="caution">
    <text evidence="9">The sequence shown here is derived from an EMBL/GenBank/DDBJ whole genome shotgun (WGS) entry which is preliminary data.</text>
</comment>
<dbReference type="InterPro" id="IPR051139">
    <property type="entry name" value="Mediator_complx_sub13"/>
</dbReference>
<keyword evidence="10" id="KW-1185">Reference proteome</keyword>
<comment type="subcellular location">
    <subcellularLocation>
        <location evidence="1">Nucleus</location>
    </subcellularLocation>
</comment>
<dbReference type="InterPro" id="IPR041285">
    <property type="entry name" value="MID_MedPIWI"/>
</dbReference>
<keyword evidence="4" id="KW-0678">Repressor</keyword>
<evidence type="ECO:0000313" key="10">
    <source>
        <dbReference type="Proteomes" id="UP000836841"/>
    </source>
</evidence>
<dbReference type="Proteomes" id="UP000836841">
    <property type="component" value="Unassembled WGS sequence"/>
</dbReference>
<evidence type="ECO:0000256" key="6">
    <source>
        <dbReference type="ARBA" id="ARBA00023163"/>
    </source>
</evidence>
<keyword evidence="5" id="KW-0805">Transcription regulation</keyword>
<evidence type="ECO:0000256" key="1">
    <source>
        <dbReference type="ARBA" id="ARBA00004123"/>
    </source>
</evidence>
<dbReference type="GO" id="GO:0003713">
    <property type="term" value="F:transcription coactivator activity"/>
    <property type="evidence" value="ECO:0007669"/>
    <property type="project" value="TreeGrafter"/>
</dbReference>
<keyword evidence="7" id="KW-0539">Nucleus</keyword>
<evidence type="ECO:0000313" key="9">
    <source>
        <dbReference type="EMBL" id="CAH2042884.1"/>
    </source>
</evidence>
<dbReference type="AlphaFoldDB" id="A0AAU9RK58"/>
<accession>A0AAU9RK58</accession>
<dbReference type="PANTHER" id="PTHR48249:SF3">
    <property type="entry name" value="MEDIATOR OF RNA POLYMERASE II TRANSCRIPTION SUBUNIT 13"/>
    <property type="match status" value="1"/>
</dbReference>
<feature type="domain" description="MID" evidence="8">
    <location>
        <begin position="66"/>
        <end position="185"/>
    </location>
</feature>
<gene>
    <name evidence="9" type="ORF">TAV2_LOCUS4854</name>
</gene>
<proteinExistence type="inferred from homology"/>
<organism evidence="9 10">
    <name type="scientific">Thlaspi arvense</name>
    <name type="common">Field penny-cress</name>
    <dbReference type="NCBI Taxonomy" id="13288"/>
    <lineage>
        <taxon>Eukaryota</taxon>
        <taxon>Viridiplantae</taxon>
        <taxon>Streptophyta</taxon>
        <taxon>Embryophyta</taxon>
        <taxon>Tracheophyta</taxon>
        <taxon>Spermatophyta</taxon>
        <taxon>Magnoliopsida</taxon>
        <taxon>eudicotyledons</taxon>
        <taxon>Gunneridae</taxon>
        <taxon>Pentapetalae</taxon>
        <taxon>rosids</taxon>
        <taxon>malvids</taxon>
        <taxon>Brassicales</taxon>
        <taxon>Brassicaceae</taxon>
        <taxon>Thlaspideae</taxon>
        <taxon>Thlaspi</taxon>
    </lineage>
</organism>
<sequence length="240" mass="26315">MSEDQHNNPPPTLCGYLNSRGDDCGAAIQTLFFFVVKTLLDDWLKTAASSLQLWEKAPLEPYALQKPMTYCVVCPDIDPLTTAAADFFQQLGTVYETCKLGTHLPHTVGNQMEIDSGKWSSSGFVLLDCPQSMKIESNTASLVGSISDYFLSLSNGWDLTSFLKSLSKALKALKLSSCLASNPKEGNSGPCTRERGLTTSIVRLTLAVAIVDISMTSRIGIIRLKNWCCVLDVKDEMWTD</sequence>
<dbReference type="PANTHER" id="PTHR48249">
    <property type="entry name" value="MEDIATOR OF RNA POLYMERASE II TRANSCRIPTION SUBUNIT 13"/>
    <property type="match status" value="1"/>
</dbReference>
<evidence type="ECO:0000256" key="5">
    <source>
        <dbReference type="ARBA" id="ARBA00023015"/>
    </source>
</evidence>
<dbReference type="GO" id="GO:0045944">
    <property type="term" value="P:positive regulation of transcription by RNA polymerase II"/>
    <property type="evidence" value="ECO:0007669"/>
    <property type="project" value="TreeGrafter"/>
</dbReference>
<evidence type="ECO:0000256" key="3">
    <source>
        <dbReference type="ARBA" id="ARBA00019618"/>
    </source>
</evidence>
<keyword evidence="6" id="KW-0804">Transcription</keyword>
<evidence type="ECO:0000256" key="4">
    <source>
        <dbReference type="ARBA" id="ARBA00022491"/>
    </source>
</evidence>
<comment type="similarity">
    <text evidence="2">Belongs to the Mediator complex subunit 13 family.</text>
</comment>
<reference evidence="9 10" key="1">
    <citation type="submission" date="2022-03" db="EMBL/GenBank/DDBJ databases">
        <authorList>
            <person name="Nunn A."/>
            <person name="Chopra R."/>
            <person name="Nunn A."/>
            <person name="Contreras Garrido A."/>
        </authorList>
    </citation>
    <scope>NUCLEOTIDE SEQUENCE [LARGE SCALE GENOMIC DNA]</scope>
</reference>
<evidence type="ECO:0000256" key="7">
    <source>
        <dbReference type="ARBA" id="ARBA00023242"/>
    </source>
</evidence>
<name>A0AAU9RK58_THLAR</name>
<evidence type="ECO:0000256" key="2">
    <source>
        <dbReference type="ARBA" id="ARBA00009354"/>
    </source>
</evidence>
<dbReference type="EMBL" id="CAJVSB020000218">
    <property type="protein sequence ID" value="CAH2042884.1"/>
    <property type="molecule type" value="Genomic_DNA"/>
</dbReference>
<dbReference type="Pfam" id="PF18296">
    <property type="entry name" value="MID_MedPIWI"/>
    <property type="match status" value="1"/>
</dbReference>